<evidence type="ECO:0000256" key="11">
    <source>
        <dbReference type="ARBA" id="ARBA00023170"/>
    </source>
</evidence>
<feature type="domain" description="Phytochrome chromophore attachment site" evidence="13">
    <location>
        <begin position="166"/>
        <end position="299"/>
    </location>
</feature>
<dbReference type="PRINTS" id="PR01033">
    <property type="entry name" value="PHYTOCHROME"/>
</dbReference>
<feature type="domain" description="Response regulatory" evidence="14">
    <location>
        <begin position="746"/>
        <end position="859"/>
    </location>
</feature>
<keyword evidence="6 15" id="KW-0808">Transferase</keyword>
<keyword evidence="10" id="KW-0157">Chromophore</keyword>
<dbReference type="Pfam" id="PF07536">
    <property type="entry name" value="HWE_HK"/>
    <property type="match status" value="1"/>
</dbReference>
<dbReference type="STRING" id="928856.SAMN04488049_11752"/>
<evidence type="ECO:0000256" key="7">
    <source>
        <dbReference type="ARBA" id="ARBA00022741"/>
    </source>
</evidence>
<keyword evidence="4 12" id="KW-0597">Phosphoprotein</keyword>
<dbReference type="PROSITE" id="PS50110">
    <property type="entry name" value="RESPONSE_REGULATORY"/>
    <property type="match status" value="1"/>
</dbReference>
<dbReference type="SMART" id="SM00448">
    <property type="entry name" value="REC"/>
    <property type="match status" value="1"/>
</dbReference>
<dbReference type="SUPFAM" id="SSF55874">
    <property type="entry name" value="ATPase domain of HSP90 chaperone/DNA topoisomerase II/histidine kinase"/>
    <property type="match status" value="1"/>
</dbReference>
<evidence type="ECO:0000256" key="3">
    <source>
        <dbReference type="ARBA" id="ARBA00022543"/>
    </source>
</evidence>
<dbReference type="InterPro" id="IPR016132">
    <property type="entry name" value="Phyto_chromo_attachment"/>
</dbReference>
<dbReference type="InterPro" id="IPR043150">
    <property type="entry name" value="Phytochrome_PHY_sf"/>
</dbReference>
<dbReference type="Pfam" id="PF01590">
    <property type="entry name" value="GAF"/>
    <property type="match status" value="1"/>
</dbReference>
<keyword evidence="8" id="KW-0418">Kinase</keyword>
<protein>
    <recommendedName>
        <fullName evidence="2">histidine kinase</fullName>
        <ecNumber evidence="2">2.7.13.3</ecNumber>
    </recommendedName>
</protein>
<dbReference type="Gene3D" id="3.30.450.270">
    <property type="match status" value="1"/>
</dbReference>
<dbReference type="GO" id="GO:0006355">
    <property type="term" value="P:regulation of DNA-templated transcription"/>
    <property type="evidence" value="ECO:0007669"/>
    <property type="project" value="InterPro"/>
</dbReference>
<dbReference type="InterPro" id="IPR011006">
    <property type="entry name" value="CheY-like_superfamily"/>
</dbReference>
<dbReference type="SUPFAM" id="SSF52172">
    <property type="entry name" value="CheY-like"/>
    <property type="match status" value="1"/>
</dbReference>
<dbReference type="Pfam" id="PF08446">
    <property type="entry name" value="PAS_2"/>
    <property type="match status" value="1"/>
</dbReference>
<feature type="modified residue" description="4-aspartylphosphate" evidence="12">
    <location>
        <position position="796"/>
    </location>
</feature>
<dbReference type="InterPro" id="IPR001294">
    <property type="entry name" value="Phytochrome"/>
</dbReference>
<dbReference type="PROSITE" id="PS50046">
    <property type="entry name" value="PHYTOCHROME_2"/>
    <property type="match status" value="1"/>
</dbReference>
<keyword evidence="16" id="KW-1185">Reference proteome</keyword>
<gene>
    <name evidence="15" type="primary">bphP</name>
    <name evidence="15" type="ORF">TRM7557_01339</name>
</gene>
<evidence type="ECO:0000256" key="12">
    <source>
        <dbReference type="PROSITE-ProRule" id="PRU00169"/>
    </source>
</evidence>
<dbReference type="InterPro" id="IPR036890">
    <property type="entry name" value="HATPase_C_sf"/>
</dbReference>
<keyword evidence="7" id="KW-0547">Nucleotide-binding</keyword>
<sequence>MSQSDPPLLSDAAALEEALHKCASEPVHIPELVQPLGGLLALERKAHTVGYVSENLASILGAAFAPSVVLGQGAEDVLPAGLLTALLSADARAGLETRRCGLGRFEIADHPLEVAAYASGDYVVLELEPVQDIEDPQPEAGLGDALLDLDATCALAEDEDSMWVRLVDLLQELSGYDRVLAYRFDEDFNGAVIAECCAPDMEPLLGLRFPHWDIPPQARKIMETVPLRFIADVDAEPSPILAAGADLPPLDMSQGHLRGVSPVHLQYLRNLSSRATLTLSVLQDGRLWGMVSFHHRSPRAPSAELRALLTHMAPLITARLGLLARADALRVAAQVEDLCEITHRELAVPGPAEAAFARLAPQILAHLEADGLVLRAGEETFSFGQVPGPRAVGMLVVEAMTQQDNTLVTQEMLSAVPGLPQGDGDPVGAVVLGLARDKALAVFRRPISQQVAWAGAPQKTLDQDEDGPRLSPRGSFTAYLEEVEGQSQVWSDMDIRFARSLARSCLSAFEFRAAAVAFGEQQFLMMNELNHRVKNLLSLMARLARGGRRDNKTIDSYAASQEARIATLARAYDAYGQGLGDTERWVPLADVLAAEFRAGEAVSLPHGAVELRSNTVPLLAMVLHELASNARSHGALSQNGEVMIGLVERDGHWRLLWQENGGPAVPATPEPGFGLTLIREAIPFELGGKAEVTFARDGVRAVLEIPSAALRPIDGASAEATPAPPRQSAPTESVSIPGLLQQGKAKCLLLEDNFVISMTLSASLRDIGCQSVAAHSNVGDALKYLQDHTPDFACLDINLGARQGSSIPVADQLTALGVPFVFVTGYGELNQLPPRLSDRPVLGKPFTEAELQAAISGLLTAKG</sequence>
<dbReference type="PANTHER" id="PTHR41523:SF7">
    <property type="entry name" value="HISTIDINE KINASE"/>
    <property type="match status" value="1"/>
</dbReference>
<evidence type="ECO:0000259" key="14">
    <source>
        <dbReference type="PROSITE" id="PS50110"/>
    </source>
</evidence>
<dbReference type="OrthoDB" id="489241at2"/>
<dbReference type="Proteomes" id="UP000052022">
    <property type="component" value="Unassembled WGS sequence"/>
</dbReference>
<dbReference type="GO" id="GO:0004673">
    <property type="term" value="F:protein histidine kinase activity"/>
    <property type="evidence" value="ECO:0007669"/>
    <property type="project" value="UniProtKB-EC"/>
</dbReference>
<evidence type="ECO:0000313" key="15">
    <source>
        <dbReference type="EMBL" id="CUH77369.1"/>
    </source>
</evidence>
<dbReference type="InterPro" id="IPR001789">
    <property type="entry name" value="Sig_transdc_resp-reg_receiver"/>
</dbReference>
<dbReference type="EC" id="2.7.13.3" evidence="2"/>
<keyword evidence="5" id="KW-0716">Sensory transduction</keyword>
<dbReference type="Gene3D" id="3.30.565.10">
    <property type="entry name" value="Histidine kinase-like ATPase, C-terminal domain"/>
    <property type="match status" value="1"/>
</dbReference>
<dbReference type="InterPro" id="IPR003018">
    <property type="entry name" value="GAF"/>
</dbReference>
<keyword evidence="3" id="KW-0600">Photoreceptor protein</keyword>
<dbReference type="SUPFAM" id="SSF55785">
    <property type="entry name" value="PYP-like sensor domain (PAS domain)"/>
    <property type="match status" value="1"/>
</dbReference>
<evidence type="ECO:0000256" key="1">
    <source>
        <dbReference type="ARBA" id="ARBA00000085"/>
    </source>
</evidence>
<dbReference type="Gene3D" id="3.40.50.2300">
    <property type="match status" value="1"/>
</dbReference>
<keyword evidence="11" id="KW-0675">Receptor</keyword>
<reference evidence="15 16" key="1">
    <citation type="submission" date="2015-09" db="EMBL/GenBank/DDBJ databases">
        <authorList>
            <consortium name="Swine Surveillance"/>
        </authorList>
    </citation>
    <scope>NUCLEOTIDE SEQUENCE [LARGE SCALE GENOMIC DNA]</scope>
    <source>
        <strain evidence="15 16">CECT 7557</strain>
    </source>
</reference>
<dbReference type="Pfam" id="PF00360">
    <property type="entry name" value="PHY"/>
    <property type="match status" value="1"/>
</dbReference>
<name>A0A0N7LZD6_9RHOB</name>
<dbReference type="EMBL" id="CYSD01000019">
    <property type="protein sequence ID" value="CUH77369.1"/>
    <property type="molecule type" value="Genomic_DNA"/>
</dbReference>
<dbReference type="GO" id="GO:0000160">
    <property type="term" value="P:phosphorelay signal transduction system"/>
    <property type="evidence" value="ECO:0007669"/>
    <property type="project" value="InterPro"/>
</dbReference>
<evidence type="ECO:0000256" key="6">
    <source>
        <dbReference type="ARBA" id="ARBA00022679"/>
    </source>
</evidence>
<dbReference type="SMART" id="SM00911">
    <property type="entry name" value="HWE_HK"/>
    <property type="match status" value="1"/>
</dbReference>
<dbReference type="Gene3D" id="3.30.450.20">
    <property type="entry name" value="PAS domain"/>
    <property type="match status" value="1"/>
</dbReference>
<dbReference type="GO" id="GO:0009881">
    <property type="term" value="F:photoreceptor activity"/>
    <property type="evidence" value="ECO:0007669"/>
    <property type="project" value="UniProtKB-KW"/>
</dbReference>
<dbReference type="Gene3D" id="3.30.450.40">
    <property type="match status" value="1"/>
</dbReference>
<dbReference type="InterPro" id="IPR013515">
    <property type="entry name" value="Phytochrome_cen-reg"/>
</dbReference>
<dbReference type="RefSeq" id="WP_082626535.1">
    <property type="nucleotide sequence ID" value="NZ_CYSD01000019.1"/>
</dbReference>
<dbReference type="InterPro" id="IPR029016">
    <property type="entry name" value="GAF-like_dom_sf"/>
</dbReference>
<evidence type="ECO:0000256" key="5">
    <source>
        <dbReference type="ARBA" id="ARBA00022606"/>
    </source>
</evidence>
<organism evidence="15 16">
    <name type="scientific">Tritonibacter multivorans</name>
    <dbReference type="NCBI Taxonomy" id="928856"/>
    <lineage>
        <taxon>Bacteria</taxon>
        <taxon>Pseudomonadati</taxon>
        <taxon>Pseudomonadota</taxon>
        <taxon>Alphaproteobacteria</taxon>
        <taxon>Rhodobacterales</taxon>
        <taxon>Paracoccaceae</taxon>
        <taxon>Tritonibacter</taxon>
    </lineage>
</organism>
<accession>A0A0N7LZD6</accession>
<evidence type="ECO:0000256" key="8">
    <source>
        <dbReference type="ARBA" id="ARBA00022777"/>
    </source>
</evidence>
<evidence type="ECO:0000256" key="2">
    <source>
        <dbReference type="ARBA" id="ARBA00012438"/>
    </source>
</evidence>
<dbReference type="InterPro" id="IPR013654">
    <property type="entry name" value="PAS_2"/>
</dbReference>
<dbReference type="SUPFAM" id="SSF55781">
    <property type="entry name" value="GAF domain-like"/>
    <property type="match status" value="2"/>
</dbReference>
<evidence type="ECO:0000256" key="10">
    <source>
        <dbReference type="ARBA" id="ARBA00022991"/>
    </source>
</evidence>
<dbReference type="InterPro" id="IPR035965">
    <property type="entry name" value="PAS-like_dom_sf"/>
</dbReference>
<evidence type="ECO:0000313" key="16">
    <source>
        <dbReference type="Proteomes" id="UP000052022"/>
    </source>
</evidence>
<dbReference type="GO" id="GO:0005524">
    <property type="term" value="F:ATP binding"/>
    <property type="evidence" value="ECO:0007669"/>
    <property type="project" value="UniProtKB-KW"/>
</dbReference>
<dbReference type="SMART" id="SM00065">
    <property type="entry name" value="GAF"/>
    <property type="match status" value="1"/>
</dbReference>
<proteinExistence type="predicted"/>
<dbReference type="InterPro" id="IPR011102">
    <property type="entry name" value="Sig_transdc_His_kinase_HWE"/>
</dbReference>
<dbReference type="PANTHER" id="PTHR41523">
    <property type="entry name" value="TWO-COMPONENT SYSTEM SENSOR PROTEIN"/>
    <property type="match status" value="1"/>
</dbReference>
<comment type="catalytic activity">
    <reaction evidence="1">
        <text>ATP + protein L-histidine = ADP + protein N-phospho-L-histidine.</text>
        <dbReference type="EC" id="2.7.13.3"/>
    </reaction>
</comment>
<evidence type="ECO:0000256" key="4">
    <source>
        <dbReference type="ARBA" id="ARBA00022553"/>
    </source>
</evidence>
<dbReference type="AlphaFoldDB" id="A0A0N7LZD6"/>
<dbReference type="GO" id="GO:0009584">
    <property type="term" value="P:detection of visible light"/>
    <property type="evidence" value="ECO:0007669"/>
    <property type="project" value="InterPro"/>
</dbReference>
<evidence type="ECO:0000256" key="9">
    <source>
        <dbReference type="ARBA" id="ARBA00022840"/>
    </source>
</evidence>
<keyword evidence="9" id="KW-0067">ATP-binding</keyword>
<evidence type="ECO:0000259" key="13">
    <source>
        <dbReference type="PROSITE" id="PS50046"/>
    </source>
</evidence>